<dbReference type="SUPFAM" id="SSF53098">
    <property type="entry name" value="Ribonuclease H-like"/>
    <property type="match status" value="1"/>
</dbReference>
<dbReference type="PANTHER" id="PTHR10948:SF23">
    <property type="entry name" value="TRANSPOSASE INSI FOR INSERTION SEQUENCE ELEMENT IS30A-RELATED"/>
    <property type="match status" value="1"/>
</dbReference>
<accession>A0A077H014</accession>
<dbReference type="PROSITE" id="PS01043">
    <property type="entry name" value="TRANSPOSASE_IS30"/>
    <property type="match status" value="1"/>
</dbReference>
<dbReference type="GO" id="GO:0005829">
    <property type="term" value="C:cytosol"/>
    <property type="evidence" value="ECO:0007669"/>
    <property type="project" value="TreeGrafter"/>
</dbReference>
<dbReference type="NCBIfam" id="NF033563">
    <property type="entry name" value="transpos_IS30"/>
    <property type="match status" value="1"/>
</dbReference>
<dbReference type="Gene3D" id="1.10.10.60">
    <property type="entry name" value="Homeodomain-like"/>
    <property type="match status" value="1"/>
</dbReference>
<dbReference type="GO" id="GO:0003677">
    <property type="term" value="F:DNA binding"/>
    <property type="evidence" value="ECO:0007669"/>
    <property type="project" value="UniProtKB-KW"/>
</dbReference>
<dbReference type="InterPro" id="IPR053392">
    <property type="entry name" value="Transposase_IS30-like"/>
</dbReference>
<reference evidence="6" key="1">
    <citation type="journal article" date="2014" name="PLoS ONE">
        <title>Mobility and generation of mosaic non-autonomous transposons by Tn3-derived inverted-repeat miniature elements (TIMEs).</title>
        <authorList>
            <person name="Szuplewska M."/>
            <person name="Ludwiczak M."/>
            <person name="Lyzwa K."/>
            <person name="Czarnecki J."/>
            <person name="Bartosik D."/>
        </authorList>
    </citation>
    <scope>NUCLEOTIDE SEQUENCE</scope>
    <source>
        <strain evidence="6">LM7</strain>
    </source>
</reference>
<evidence type="ECO:0000313" key="6">
    <source>
        <dbReference type="EMBL" id="AIL83765.1"/>
    </source>
</evidence>
<comment type="function">
    <text evidence="1">Required for the transposition of the insertion element.</text>
</comment>
<name>A0A077H014_ECTME</name>
<dbReference type="Pfam" id="PF13936">
    <property type="entry name" value="HTH_38"/>
    <property type="match status" value="1"/>
</dbReference>
<evidence type="ECO:0000256" key="5">
    <source>
        <dbReference type="ARBA" id="ARBA00023172"/>
    </source>
</evidence>
<dbReference type="GO" id="GO:0004803">
    <property type="term" value="F:transposase activity"/>
    <property type="evidence" value="ECO:0007669"/>
    <property type="project" value="InterPro"/>
</dbReference>
<comment type="similarity">
    <text evidence="2">Belongs to the transposase IS30 family.</text>
</comment>
<dbReference type="PROSITE" id="PS50994">
    <property type="entry name" value="INTEGRASE"/>
    <property type="match status" value="1"/>
</dbReference>
<dbReference type="InterPro" id="IPR025246">
    <property type="entry name" value="IS30-like_HTH"/>
</dbReference>
<dbReference type="Pfam" id="PF00665">
    <property type="entry name" value="rve"/>
    <property type="match status" value="1"/>
</dbReference>
<dbReference type="InterPro" id="IPR001598">
    <property type="entry name" value="Transposase_IS30_CS"/>
</dbReference>
<dbReference type="InterPro" id="IPR001584">
    <property type="entry name" value="Integrase_cat-core"/>
</dbReference>
<proteinExistence type="inferred from homology"/>
<dbReference type="GO" id="GO:0015074">
    <property type="term" value="P:DNA integration"/>
    <property type="evidence" value="ECO:0007669"/>
    <property type="project" value="InterPro"/>
</dbReference>
<keyword evidence="5" id="KW-0233">DNA recombination</keyword>
<evidence type="ECO:0000256" key="3">
    <source>
        <dbReference type="ARBA" id="ARBA00022578"/>
    </source>
</evidence>
<keyword evidence="4" id="KW-0238">DNA-binding</keyword>
<dbReference type="InterPro" id="IPR036397">
    <property type="entry name" value="RNaseH_sf"/>
</dbReference>
<evidence type="ECO:0000256" key="1">
    <source>
        <dbReference type="ARBA" id="ARBA00002190"/>
    </source>
</evidence>
<keyword evidence="3" id="KW-0815">Transposition</keyword>
<dbReference type="InterPro" id="IPR051917">
    <property type="entry name" value="Transposase-Integrase"/>
</dbReference>
<dbReference type="PANTHER" id="PTHR10948">
    <property type="entry name" value="TRANSPOSASE"/>
    <property type="match status" value="1"/>
</dbReference>
<evidence type="ECO:0000256" key="2">
    <source>
        <dbReference type="ARBA" id="ARBA00006363"/>
    </source>
</evidence>
<dbReference type="GO" id="GO:0006313">
    <property type="term" value="P:DNA transposition"/>
    <property type="evidence" value="ECO:0007669"/>
    <property type="project" value="InterPro"/>
</dbReference>
<dbReference type="EMBL" id="KJ920385">
    <property type="protein sequence ID" value="AIL83765.1"/>
    <property type="molecule type" value="Genomic_DNA"/>
</dbReference>
<organism evidence="6">
    <name type="scientific">Ectopseudomonas mendocina</name>
    <name type="common">Pseudomonas mendocina</name>
    <dbReference type="NCBI Taxonomy" id="300"/>
    <lineage>
        <taxon>Bacteria</taxon>
        <taxon>Pseudomonadati</taxon>
        <taxon>Pseudomonadota</taxon>
        <taxon>Gammaproteobacteria</taxon>
        <taxon>Pseudomonadales</taxon>
        <taxon>Pseudomonadaceae</taxon>
        <taxon>Ectopseudomonas</taxon>
    </lineage>
</organism>
<protein>
    <submittedName>
        <fullName evidence="6">Putative transposase</fullName>
    </submittedName>
</protein>
<dbReference type="Gene3D" id="3.30.420.10">
    <property type="entry name" value="Ribonuclease H-like superfamily/Ribonuclease H"/>
    <property type="match status" value="1"/>
</dbReference>
<dbReference type="AlphaFoldDB" id="A0A077H014"/>
<sequence>MTTHYRQLTQGQRYQIEAGLSAGKSQASIAKQVGVHPSTISREVRRNSSQKTYKAVAATHESDARRAQARKHCKPLTWFSHYLPLWLKHGMSPEQIAQRLKQEQPERAVSHEWIYRFIATDKHAGGELYKYLRHRRKLYRKRYGSHDRRGQLRNRVSITERPAEVEARERLGDWEGDTVHGVGGNLVTLVDRKSGYLSAYPVKRRTRRQVTRAINLLLKGHAVHTLTLDNGKEFAGHERIAHRSQCQVFFAEPYSSWQRGTNENTNGLLRQYFPKGGDFSKLTVEAVSRVVTKINLRPRKRLGWKTPYEVYAGVSVALMC</sequence>
<evidence type="ECO:0000256" key="4">
    <source>
        <dbReference type="ARBA" id="ARBA00023125"/>
    </source>
</evidence>
<dbReference type="InterPro" id="IPR012337">
    <property type="entry name" value="RNaseH-like_sf"/>
</dbReference>